<organism evidence="1 2">
    <name type="scientific">Racocetra persica</name>
    <dbReference type="NCBI Taxonomy" id="160502"/>
    <lineage>
        <taxon>Eukaryota</taxon>
        <taxon>Fungi</taxon>
        <taxon>Fungi incertae sedis</taxon>
        <taxon>Mucoromycota</taxon>
        <taxon>Glomeromycotina</taxon>
        <taxon>Glomeromycetes</taxon>
        <taxon>Diversisporales</taxon>
        <taxon>Gigasporaceae</taxon>
        <taxon>Racocetra</taxon>
    </lineage>
</organism>
<protein>
    <submittedName>
        <fullName evidence="1">35179_t:CDS:1</fullName>
    </submittedName>
</protein>
<reference evidence="1" key="1">
    <citation type="submission" date="2021-06" db="EMBL/GenBank/DDBJ databases">
        <authorList>
            <person name="Kallberg Y."/>
            <person name="Tangrot J."/>
            <person name="Rosling A."/>
        </authorList>
    </citation>
    <scope>NUCLEOTIDE SEQUENCE</scope>
    <source>
        <strain evidence="1">MA461A</strain>
    </source>
</reference>
<evidence type="ECO:0000313" key="2">
    <source>
        <dbReference type="Proteomes" id="UP000789920"/>
    </source>
</evidence>
<keyword evidence="2" id="KW-1185">Reference proteome</keyword>
<accession>A0ACA9SJP8</accession>
<feature type="non-terminal residue" evidence="1">
    <location>
        <position position="1"/>
    </location>
</feature>
<dbReference type="EMBL" id="CAJVQC010122118">
    <property type="protein sequence ID" value="CAG8838948.1"/>
    <property type="molecule type" value="Genomic_DNA"/>
</dbReference>
<gene>
    <name evidence="1" type="ORF">RPERSI_LOCUS30864</name>
</gene>
<evidence type="ECO:0000313" key="1">
    <source>
        <dbReference type="EMBL" id="CAG8838948.1"/>
    </source>
</evidence>
<proteinExistence type="predicted"/>
<comment type="caution">
    <text evidence="1">The sequence shown here is derived from an EMBL/GenBank/DDBJ whole genome shotgun (WGS) entry which is preliminary data.</text>
</comment>
<sequence length="198" mass="22272">WAAQGSEYIIWNYDHCLEAFKAVENNARKNPDDEFKNYHGFNGLLHVQDSPVDKFDISKDIFKVARDFGIPYNNDFSGVRQNGIGEFQFTMKDGKRFTLADGFLTDALKEVKIYPPKPIIHGCPHPPPSRALDDNVGKFVAVNVKSFAHVLNIIWDEKKNDKNVAIGVKYFCNGRIHNSYIAPKGEVIICGGALNSPQ</sequence>
<name>A0ACA9SJP8_9GLOM</name>
<feature type="non-terminal residue" evidence="1">
    <location>
        <position position="198"/>
    </location>
</feature>
<dbReference type="Proteomes" id="UP000789920">
    <property type="component" value="Unassembled WGS sequence"/>
</dbReference>